<sequence length="255" mass="28315">MYSQVAHVRPDAGNMWGGPGKSGMGHNDPPLQAGTLLYISAIHLGRNRHAWTTRDDGFDGNVGALMDRAMVGGGIEAVVNQCARRLVDRLRAVNISAIVDMLPTGVHGWPYWQDDLEQCRLRSGIYCGIAKIAFRLALLCQLVRWRAEKVPSFTRRTGRVSEMLLEERAIERFTLSCSGCGHSWVVNYDVLHVEDTRGHQSDYYFRNGLPSLNPNAPGAVICPNCARCHTQVKRVSRHVEPPDAVDADRPGRENS</sequence>
<evidence type="ECO:0008006" key="3">
    <source>
        <dbReference type="Google" id="ProtNLM"/>
    </source>
</evidence>
<dbReference type="EMBL" id="VLNY01000024">
    <property type="protein sequence ID" value="KAA0017022.1"/>
    <property type="molecule type" value="Genomic_DNA"/>
</dbReference>
<protein>
    <recommendedName>
        <fullName evidence="3">C2H2-type domain-containing protein</fullName>
    </recommendedName>
</protein>
<gene>
    <name evidence="1" type="ORF">FOY51_25615</name>
</gene>
<dbReference type="Proteomes" id="UP000322244">
    <property type="component" value="Unassembled WGS sequence"/>
</dbReference>
<evidence type="ECO:0000313" key="1">
    <source>
        <dbReference type="EMBL" id="KAA0017022.1"/>
    </source>
</evidence>
<dbReference type="AlphaFoldDB" id="A0A5A7S6Z8"/>
<keyword evidence="2" id="KW-1185">Reference proteome</keyword>
<dbReference type="InterPro" id="IPR029058">
    <property type="entry name" value="AB_hydrolase_fold"/>
</dbReference>
<dbReference type="Gene3D" id="3.40.50.1820">
    <property type="entry name" value="alpha/beta hydrolase"/>
    <property type="match status" value="1"/>
</dbReference>
<comment type="caution">
    <text evidence="1">The sequence shown here is derived from an EMBL/GenBank/DDBJ whole genome shotgun (WGS) entry which is preliminary data.</text>
</comment>
<organism evidence="1 2">
    <name type="scientific">Antrihabitans cavernicola</name>
    <dbReference type="NCBI Taxonomy" id="2495913"/>
    <lineage>
        <taxon>Bacteria</taxon>
        <taxon>Bacillati</taxon>
        <taxon>Actinomycetota</taxon>
        <taxon>Actinomycetes</taxon>
        <taxon>Mycobacteriales</taxon>
        <taxon>Nocardiaceae</taxon>
        <taxon>Antrihabitans</taxon>
    </lineage>
</organism>
<evidence type="ECO:0000313" key="2">
    <source>
        <dbReference type="Proteomes" id="UP000322244"/>
    </source>
</evidence>
<reference evidence="1 2" key="1">
    <citation type="submission" date="2019-07" db="EMBL/GenBank/DDBJ databases">
        <title>Rhodococcus cavernicolus sp. nov., isolated from a cave.</title>
        <authorList>
            <person name="Lee S.D."/>
        </authorList>
    </citation>
    <scope>NUCLEOTIDE SEQUENCE [LARGE SCALE GENOMIC DNA]</scope>
    <source>
        <strain evidence="1 2">C1-24</strain>
    </source>
</reference>
<dbReference type="OrthoDB" id="4510758at2"/>
<name>A0A5A7S6Z8_9NOCA</name>
<dbReference type="RefSeq" id="WP_149433107.1">
    <property type="nucleotide sequence ID" value="NZ_VLNY01000024.1"/>
</dbReference>
<accession>A0A5A7S6Z8</accession>
<proteinExistence type="predicted"/>